<evidence type="ECO:0000256" key="3">
    <source>
        <dbReference type="SAM" id="Phobius"/>
    </source>
</evidence>
<proteinExistence type="inferred from homology"/>
<protein>
    <recommendedName>
        <fullName evidence="1">Sporulation sigma-E factor-processing peptidase</fullName>
        <ecNumber evidence="1">3.4.23.-</ecNumber>
    </recommendedName>
    <alternativeName>
        <fullName evidence="1">Membrane-associated aspartic protease</fullName>
    </alternativeName>
    <alternativeName>
        <fullName evidence="1">Stage II sporulation protein GA</fullName>
    </alternativeName>
</protein>
<dbReference type="GO" id="GO:0004190">
    <property type="term" value="F:aspartic-type endopeptidase activity"/>
    <property type="evidence" value="ECO:0007669"/>
    <property type="project" value="UniProtKB-KW"/>
</dbReference>
<dbReference type="OrthoDB" id="2690199at2"/>
<reference evidence="4 5" key="1">
    <citation type="submission" date="2014-04" db="EMBL/GenBank/DDBJ databases">
        <title>Draft genome sequence of Bacillus azotoformans MEV2011, a (co-) denitrifying strain unable to grow in the presence of oxygen.</title>
        <authorList>
            <person name="Nielsen M."/>
            <person name="Schreiber L."/>
            <person name="Finster K."/>
            <person name="Schramm A."/>
        </authorList>
    </citation>
    <scope>NUCLEOTIDE SEQUENCE [LARGE SCALE GENOMIC DNA]</scope>
    <source>
        <strain evidence="4 5">MEV2011</strain>
    </source>
</reference>
<keyword evidence="1" id="KW-0749">Sporulation</keyword>
<feature type="transmembrane region" description="Helical" evidence="3">
    <location>
        <begin position="130"/>
        <end position="147"/>
    </location>
</feature>
<evidence type="ECO:0000256" key="1">
    <source>
        <dbReference type="PIRNR" id="PIRNR018571"/>
    </source>
</evidence>
<evidence type="ECO:0000313" key="4">
    <source>
        <dbReference type="EMBL" id="KEF38624.1"/>
    </source>
</evidence>
<feature type="transmembrane region" description="Helical" evidence="3">
    <location>
        <begin position="91"/>
        <end position="110"/>
    </location>
</feature>
<dbReference type="PATRIC" id="fig|1348973.3.peg.2189"/>
<comment type="similarity">
    <text evidence="1">Belongs to the peptidase U4 family.</text>
</comment>
<feature type="active site" evidence="2">
    <location>
        <position position="183"/>
    </location>
</feature>
<comment type="function">
    <text evidence="1">Probable aspartic protease that is responsible for the proteolytic cleavage of the RNA polymerase sigma E factor (SigE/spoIIGB) to yield the active peptide in the mother cell during sporulation. Responds to a signal from the forespore that is triggered by the extracellular signal protein SpoIIR.</text>
</comment>
<feature type="transmembrane region" description="Helical" evidence="3">
    <location>
        <begin position="62"/>
        <end position="79"/>
    </location>
</feature>
<dbReference type="AlphaFoldDB" id="A0A072NLV6"/>
<keyword evidence="1" id="KW-1003">Cell membrane</keyword>
<keyword evidence="1 4" id="KW-0378">Hydrolase</keyword>
<keyword evidence="3" id="KW-1133">Transmembrane helix</keyword>
<dbReference type="Proteomes" id="UP000027936">
    <property type="component" value="Unassembled WGS sequence"/>
</dbReference>
<keyword evidence="1 3" id="KW-0472">Membrane</keyword>
<dbReference type="GO" id="GO:0006508">
    <property type="term" value="P:proteolysis"/>
    <property type="evidence" value="ECO:0007669"/>
    <property type="project" value="UniProtKB-KW"/>
</dbReference>
<sequence length="304" mass="34889">MTIYLDVIWLLNFFFDSFLLFLTAIILKRKVKKWRIFLGALIGSSIILFYFTPYVAITSHPVMKLLYSILIVYSAFGFLKFRYFIKNLLTFYFITFMVGGGMLGLHYFFQTDIAFINGALMTQSSGFGDPVSWLTVLIGFPLVWYFSKHNIEEIEMTKINFEQLVRVQVKIGEDSMDLKGLIDSGNQLYDPITQTPVMILEIQRCVSCFPAALIQQSQNPEMLDFSAIDPSWANRIRIVPYRAVGQEHQFLLAIRPDQVVIMINEKEITVKKVLIGLSHTILSSNGDYECIIHPKMLTKTNISA</sequence>
<dbReference type="GO" id="GO:0030435">
    <property type="term" value="P:sporulation resulting in formation of a cellular spore"/>
    <property type="evidence" value="ECO:0007669"/>
    <property type="project" value="UniProtKB-KW"/>
</dbReference>
<evidence type="ECO:0000256" key="2">
    <source>
        <dbReference type="PIRSR" id="PIRSR018571-1"/>
    </source>
</evidence>
<comment type="caution">
    <text evidence="4">The sequence shown here is derived from an EMBL/GenBank/DDBJ whole genome shotgun (WGS) entry which is preliminary data.</text>
</comment>
<dbReference type="EMBL" id="JJRY01000007">
    <property type="protein sequence ID" value="KEF38624.1"/>
    <property type="molecule type" value="Genomic_DNA"/>
</dbReference>
<dbReference type="PIRSF" id="PIRSF018571">
    <property type="entry name" value="SpoIIGA"/>
    <property type="match status" value="1"/>
</dbReference>
<gene>
    <name evidence="4" type="ORF">M670_02252</name>
</gene>
<dbReference type="NCBIfam" id="TIGR02854">
    <property type="entry name" value="spore_II_GA"/>
    <property type="match status" value="1"/>
</dbReference>
<keyword evidence="3" id="KW-0812">Transmembrane</keyword>
<feature type="transmembrane region" description="Helical" evidence="3">
    <location>
        <begin position="6"/>
        <end position="27"/>
    </location>
</feature>
<dbReference type="EC" id="3.4.23.-" evidence="1"/>
<keyword evidence="1" id="KW-0064">Aspartyl protease</keyword>
<dbReference type="GO" id="GO:0030436">
    <property type="term" value="P:asexual sporulation"/>
    <property type="evidence" value="ECO:0007669"/>
    <property type="project" value="InterPro"/>
</dbReference>
<dbReference type="Pfam" id="PF03419">
    <property type="entry name" value="Peptidase_U4"/>
    <property type="match status" value="1"/>
</dbReference>
<name>A0A072NLV6_SCHAZ</name>
<comment type="subunit">
    <text evidence="1">Self-associates. Interacts with SigE. Interacts with SpoIIR.</text>
</comment>
<dbReference type="GO" id="GO:0005886">
    <property type="term" value="C:plasma membrane"/>
    <property type="evidence" value="ECO:0007669"/>
    <property type="project" value="UniProtKB-SubCell"/>
</dbReference>
<feature type="transmembrane region" description="Helical" evidence="3">
    <location>
        <begin position="34"/>
        <end position="56"/>
    </location>
</feature>
<comment type="subcellular location">
    <subcellularLocation>
        <location evidence="1">Cell membrane</location>
    </subcellularLocation>
</comment>
<dbReference type="RefSeq" id="WP_035195639.1">
    <property type="nucleotide sequence ID" value="NZ_JJRY01000007.1"/>
</dbReference>
<keyword evidence="1" id="KW-0645">Protease</keyword>
<organism evidence="4 5">
    <name type="scientific">Schinkia azotoformans MEV2011</name>
    <dbReference type="NCBI Taxonomy" id="1348973"/>
    <lineage>
        <taxon>Bacteria</taxon>
        <taxon>Bacillati</taxon>
        <taxon>Bacillota</taxon>
        <taxon>Bacilli</taxon>
        <taxon>Bacillales</taxon>
        <taxon>Bacillaceae</taxon>
        <taxon>Calidifontibacillus/Schinkia group</taxon>
        <taxon>Schinkia</taxon>
    </lineage>
</organism>
<evidence type="ECO:0000313" key="5">
    <source>
        <dbReference type="Proteomes" id="UP000027936"/>
    </source>
</evidence>
<dbReference type="InterPro" id="IPR005081">
    <property type="entry name" value="SpoIIGA"/>
</dbReference>
<accession>A0A072NLV6</accession>